<dbReference type="AlphaFoldDB" id="A0A2T8KLM4"/>
<gene>
    <name evidence="2" type="ORF">PAHAL_3G465500</name>
</gene>
<evidence type="ECO:0000256" key="1">
    <source>
        <dbReference type="SAM" id="SignalP"/>
    </source>
</evidence>
<keyword evidence="1" id="KW-0732">Signal</keyword>
<feature type="chain" id="PRO_5015532869" evidence="1">
    <location>
        <begin position="25"/>
        <end position="61"/>
    </location>
</feature>
<protein>
    <submittedName>
        <fullName evidence="2">Uncharacterized protein</fullName>
    </submittedName>
</protein>
<evidence type="ECO:0000313" key="2">
    <source>
        <dbReference type="EMBL" id="PVH63066.1"/>
    </source>
</evidence>
<name>A0A2T8KLM4_9POAL</name>
<sequence length="61" mass="6729">MGGKRKTILALFIWAMAAVMFMAALHPNLLVAADEIYCICCPEKRACTFDPDCCRNGCCLN</sequence>
<organism evidence="2">
    <name type="scientific">Panicum hallii</name>
    <dbReference type="NCBI Taxonomy" id="206008"/>
    <lineage>
        <taxon>Eukaryota</taxon>
        <taxon>Viridiplantae</taxon>
        <taxon>Streptophyta</taxon>
        <taxon>Embryophyta</taxon>
        <taxon>Tracheophyta</taxon>
        <taxon>Spermatophyta</taxon>
        <taxon>Magnoliopsida</taxon>
        <taxon>Liliopsida</taxon>
        <taxon>Poales</taxon>
        <taxon>Poaceae</taxon>
        <taxon>PACMAD clade</taxon>
        <taxon>Panicoideae</taxon>
        <taxon>Panicodae</taxon>
        <taxon>Paniceae</taxon>
        <taxon>Panicinae</taxon>
        <taxon>Panicum</taxon>
        <taxon>Panicum sect. Panicum</taxon>
    </lineage>
</organism>
<dbReference type="Gramene" id="PVH63066">
    <property type="protein sequence ID" value="PVH63066"/>
    <property type="gene ID" value="PAHAL_3G465500"/>
</dbReference>
<accession>A0A2T8KLM4</accession>
<reference evidence="2" key="1">
    <citation type="submission" date="2018-04" db="EMBL/GenBank/DDBJ databases">
        <title>WGS assembly of Panicum hallii.</title>
        <authorList>
            <person name="Lovell J."/>
            <person name="Jenkins J."/>
            <person name="Lowry D."/>
            <person name="Mamidi S."/>
            <person name="Sreedasyam A."/>
            <person name="Weng X."/>
            <person name="Barry K."/>
            <person name="Bonette J."/>
            <person name="Campitelli B."/>
            <person name="Daum C."/>
            <person name="Gordon S."/>
            <person name="Gould B."/>
            <person name="Lipzen A."/>
            <person name="Macqueen A."/>
            <person name="Palacio-Mejia J."/>
            <person name="Plott C."/>
            <person name="Shakirov E."/>
            <person name="Shu S."/>
            <person name="Yoshinaga Y."/>
            <person name="Zane M."/>
            <person name="Rokhsar D."/>
            <person name="Grimwood J."/>
            <person name="Schmutz J."/>
            <person name="Juenger T."/>
        </authorList>
    </citation>
    <scope>NUCLEOTIDE SEQUENCE [LARGE SCALE GENOMIC DNA]</scope>
    <source>
        <strain evidence="2">FIL2</strain>
    </source>
</reference>
<proteinExistence type="predicted"/>
<dbReference type="EMBL" id="CM008048">
    <property type="protein sequence ID" value="PVH63066.1"/>
    <property type="molecule type" value="Genomic_DNA"/>
</dbReference>
<dbReference type="Proteomes" id="UP000243499">
    <property type="component" value="Chromosome 3"/>
</dbReference>
<feature type="signal peptide" evidence="1">
    <location>
        <begin position="1"/>
        <end position="24"/>
    </location>
</feature>